<evidence type="ECO:0000313" key="2">
    <source>
        <dbReference type="EMBL" id="KAF2536305.1"/>
    </source>
</evidence>
<feature type="transmembrane region" description="Helical" evidence="1">
    <location>
        <begin position="44"/>
        <end position="63"/>
    </location>
</feature>
<gene>
    <name evidence="2" type="ORF">F2Q68_00022507</name>
</gene>
<keyword evidence="1" id="KW-0812">Transmembrane</keyword>
<dbReference type="AlphaFoldDB" id="A0A8S9FQX2"/>
<name>A0A8S9FQX2_BRACR</name>
<evidence type="ECO:0000256" key="1">
    <source>
        <dbReference type="SAM" id="Phobius"/>
    </source>
</evidence>
<sequence>MGLWLCLGSVESNRFRYGNIGVLVLTLTSASISPLSTAKSITTLALRVVLFRSTGSVTSIGFPPLFQPPSLGYFNVCSDYLKLFRTVVSSIQAKVICGFLYFELISPFNTSIPCCIVFLLLLFILLLSIPPVAVVETL</sequence>
<organism evidence="2 3">
    <name type="scientific">Brassica cretica</name>
    <name type="common">Mustard</name>
    <dbReference type="NCBI Taxonomy" id="69181"/>
    <lineage>
        <taxon>Eukaryota</taxon>
        <taxon>Viridiplantae</taxon>
        <taxon>Streptophyta</taxon>
        <taxon>Embryophyta</taxon>
        <taxon>Tracheophyta</taxon>
        <taxon>Spermatophyta</taxon>
        <taxon>Magnoliopsida</taxon>
        <taxon>eudicotyledons</taxon>
        <taxon>Gunneridae</taxon>
        <taxon>Pentapetalae</taxon>
        <taxon>rosids</taxon>
        <taxon>malvids</taxon>
        <taxon>Brassicales</taxon>
        <taxon>Brassicaceae</taxon>
        <taxon>Brassiceae</taxon>
        <taxon>Brassica</taxon>
    </lineage>
</organism>
<keyword evidence="1" id="KW-0472">Membrane</keyword>
<feature type="transmembrane region" description="Helical" evidence="1">
    <location>
        <begin position="83"/>
        <end position="102"/>
    </location>
</feature>
<dbReference type="Proteomes" id="UP000712281">
    <property type="component" value="Unassembled WGS sequence"/>
</dbReference>
<dbReference type="EMBL" id="QGKW02002228">
    <property type="protein sequence ID" value="KAF2536305.1"/>
    <property type="molecule type" value="Genomic_DNA"/>
</dbReference>
<protein>
    <submittedName>
        <fullName evidence="2">Uncharacterized protein</fullName>
    </submittedName>
</protein>
<accession>A0A8S9FQX2</accession>
<comment type="caution">
    <text evidence="2">The sequence shown here is derived from an EMBL/GenBank/DDBJ whole genome shotgun (WGS) entry which is preliminary data.</text>
</comment>
<feature type="transmembrane region" description="Helical" evidence="1">
    <location>
        <begin position="20"/>
        <end position="37"/>
    </location>
</feature>
<keyword evidence="1" id="KW-1133">Transmembrane helix</keyword>
<reference evidence="2" key="1">
    <citation type="submission" date="2019-12" db="EMBL/GenBank/DDBJ databases">
        <title>Genome sequencing and annotation of Brassica cretica.</title>
        <authorList>
            <person name="Studholme D.J."/>
            <person name="Sarris P.F."/>
        </authorList>
    </citation>
    <scope>NUCLEOTIDE SEQUENCE</scope>
    <source>
        <strain evidence="2">PFS-001/15</strain>
        <tissue evidence="2">Leaf</tissue>
    </source>
</reference>
<evidence type="ECO:0000313" key="3">
    <source>
        <dbReference type="Proteomes" id="UP000712281"/>
    </source>
</evidence>
<proteinExistence type="predicted"/>
<feature type="transmembrane region" description="Helical" evidence="1">
    <location>
        <begin position="114"/>
        <end position="135"/>
    </location>
</feature>